<dbReference type="OMA" id="MQPKAWG"/>
<dbReference type="InterPro" id="IPR011009">
    <property type="entry name" value="Kinase-like_dom_sf"/>
</dbReference>
<dbReference type="OrthoDB" id="504170at2759"/>
<feature type="domain" description="Protein kinase" evidence="14">
    <location>
        <begin position="9"/>
        <end position="260"/>
    </location>
</feature>
<dbReference type="eggNOG" id="KOG0583">
    <property type="taxonomic scope" value="Eukaryota"/>
</dbReference>
<evidence type="ECO:0000256" key="5">
    <source>
        <dbReference type="ARBA" id="ARBA00022777"/>
    </source>
</evidence>
<evidence type="ECO:0000256" key="6">
    <source>
        <dbReference type="ARBA" id="ARBA00022840"/>
    </source>
</evidence>
<keyword evidence="2 13" id="KW-0723">Serine/threonine-protein kinase</keyword>
<evidence type="ECO:0000313" key="16">
    <source>
        <dbReference type="Proteomes" id="UP000001542"/>
    </source>
</evidence>
<evidence type="ECO:0000256" key="2">
    <source>
        <dbReference type="ARBA" id="ARBA00022527"/>
    </source>
</evidence>
<dbReference type="GO" id="GO:0005524">
    <property type="term" value="F:ATP binding"/>
    <property type="evidence" value="ECO:0007669"/>
    <property type="project" value="UniProtKB-UniRule"/>
</dbReference>
<comment type="similarity">
    <text evidence="13">Belongs to the protein kinase superfamily.</text>
</comment>
<evidence type="ECO:0000256" key="4">
    <source>
        <dbReference type="ARBA" id="ARBA00022741"/>
    </source>
</evidence>
<feature type="binding site" evidence="10 12">
    <location>
        <position position="38"/>
    </location>
    <ligand>
        <name>ATP</name>
        <dbReference type="ChEBI" id="CHEBI:30616"/>
    </ligand>
</feature>
<dbReference type="FunCoup" id="A2EZM5">
    <property type="interactions" value="360"/>
</dbReference>
<dbReference type="KEGG" id="tva:4759691"/>
<dbReference type="CDD" id="cd14003">
    <property type="entry name" value="STKc_AMPK-like"/>
    <property type="match status" value="1"/>
</dbReference>
<comment type="catalytic activity">
    <reaction evidence="7">
        <text>L-threonyl-[protein] + ATP = O-phospho-L-threonyl-[protein] + ADP + H(+)</text>
        <dbReference type="Rhea" id="RHEA:46608"/>
        <dbReference type="Rhea" id="RHEA-COMP:11060"/>
        <dbReference type="Rhea" id="RHEA-COMP:11605"/>
        <dbReference type="ChEBI" id="CHEBI:15378"/>
        <dbReference type="ChEBI" id="CHEBI:30013"/>
        <dbReference type="ChEBI" id="CHEBI:30616"/>
        <dbReference type="ChEBI" id="CHEBI:61977"/>
        <dbReference type="ChEBI" id="CHEBI:456216"/>
        <dbReference type="EC" id="2.7.11.1"/>
    </reaction>
</comment>
<reference evidence="15" key="2">
    <citation type="journal article" date="2007" name="Science">
        <title>Draft genome sequence of the sexually transmitted pathogen Trichomonas vaginalis.</title>
        <authorList>
            <person name="Carlton J.M."/>
            <person name="Hirt R.P."/>
            <person name="Silva J.C."/>
            <person name="Delcher A.L."/>
            <person name="Schatz M."/>
            <person name="Zhao Q."/>
            <person name="Wortman J.R."/>
            <person name="Bidwell S.L."/>
            <person name="Alsmark U.C.M."/>
            <person name="Besteiro S."/>
            <person name="Sicheritz-Ponten T."/>
            <person name="Noel C.J."/>
            <person name="Dacks J.B."/>
            <person name="Foster P.G."/>
            <person name="Simillion C."/>
            <person name="Van de Peer Y."/>
            <person name="Miranda-Saavedra D."/>
            <person name="Barton G.J."/>
            <person name="Westrop G.D."/>
            <person name="Mueller S."/>
            <person name="Dessi D."/>
            <person name="Fiori P.L."/>
            <person name="Ren Q."/>
            <person name="Paulsen I."/>
            <person name="Zhang H."/>
            <person name="Bastida-Corcuera F.D."/>
            <person name="Simoes-Barbosa A."/>
            <person name="Brown M.T."/>
            <person name="Hayes R.D."/>
            <person name="Mukherjee M."/>
            <person name="Okumura C.Y."/>
            <person name="Schneider R."/>
            <person name="Smith A.J."/>
            <person name="Vanacova S."/>
            <person name="Villalvazo M."/>
            <person name="Haas B.J."/>
            <person name="Pertea M."/>
            <person name="Feldblyum T.V."/>
            <person name="Utterback T.R."/>
            <person name="Shu C.L."/>
            <person name="Osoegawa K."/>
            <person name="de Jong P.J."/>
            <person name="Hrdy I."/>
            <person name="Horvathova L."/>
            <person name="Zubacova Z."/>
            <person name="Dolezal P."/>
            <person name="Malik S.B."/>
            <person name="Logsdon J.M. Jr."/>
            <person name="Henze K."/>
            <person name="Gupta A."/>
            <person name="Wang C.C."/>
            <person name="Dunne R.L."/>
            <person name="Upcroft J.A."/>
            <person name="Upcroft P."/>
            <person name="White O."/>
            <person name="Salzberg S.L."/>
            <person name="Tang P."/>
            <person name="Chiu C.-H."/>
            <person name="Lee Y.-S."/>
            <person name="Embley T.M."/>
            <person name="Coombs G.H."/>
            <person name="Mottram J.C."/>
            <person name="Tachezy J."/>
            <person name="Fraser-Liggett C.M."/>
            <person name="Johnson P.J."/>
        </authorList>
    </citation>
    <scope>NUCLEOTIDE SEQUENCE [LARGE SCALE GENOMIC DNA]</scope>
    <source>
        <strain evidence="15">G3</strain>
    </source>
</reference>
<keyword evidence="6 10" id="KW-0067">ATP-binding</keyword>
<dbReference type="SMR" id="A2EZM5"/>
<feature type="binding site" evidence="10">
    <location>
        <begin position="136"/>
        <end position="137"/>
    </location>
    <ligand>
        <name>ATP</name>
        <dbReference type="ChEBI" id="CHEBI:30616"/>
    </ligand>
</feature>
<dbReference type="SUPFAM" id="SSF56112">
    <property type="entry name" value="Protein kinase-like (PK-like)"/>
    <property type="match status" value="1"/>
</dbReference>
<sequence length="379" mass="43642">MDAELISDYEFQSSIGEGGFSKVYQAIHKPTGVRVAVKIIPKAEQAKDKNRIPLRNEIDALKKVHHPFICRFFDVIESDDYVYLIMECLKNGTLLDEVTKKKLDERDAAITFAEFALALQYLHKEAHIAHRDIKLENVLLDDNHNIRIIDFGFAKETDHGNCFKTHCGSILYAAPELLLGEEYTEKVDIWSAGVMLFIMTTGSFPFYHENMSICLQKIVMSEVQFPGSLSFSLKDLLMRMLTKDPKERISIDQVLEHPWLRSYAKEIDEMIKGIYIDDNLLELEAEKYKTSEDVSDDLIKNIVRSDIYSSRTKSIFYMSQTKPMNSRSLPMLRPISIEKVPLSKNISGKIQPTMSRKIHMSSPVKLRTNKKPNFLNNMY</sequence>
<protein>
    <recommendedName>
        <fullName evidence="1">non-specific serine/threonine protein kinase</fullName>
        <ecNumber evidence="1">2.7.11.1</ecNumber>
    </recommendedName>
</protein>
<evidence type="ECO:0000256" key="1">
    <source>
        <dbReference type="ARBA" id="ARBA00012513"/>
    </source>
</evidence>
<dbReference type="STRING" id="5722.A2EZM5"/>
<keyword evidence="3" id="KW-0808">Transferase</keyword>
<reference evidence="15" key="1">
    <citation type="submission" date="2006-10" db="EMBL/GenBank/DDBJ databases">
        <authorList>
            <person name="Amadeo P."/>
            <person name="Zhao Q."/>
            <person name="Wortman J."/>
            <person name="Fraser-Liggett C."/>
            <person name="Carlton J."/>
        </authorList>
    </citation>
    <scope>NUCLEOTIDE SEQUENCE</scope>
    <source>
        <strain evidence="15">G3</strain>
    </source>
</reference>
<dbReference type="EMBL" id="DS113554">
    <property type="protein sequence ID" value="EAY01863.1"/>
    <property type="molecule type" value="Genomic_DNA"/>
</dbReference>
<dbReference type="FunFam" id="3.30.200.20:FF:000042">
    <property type="entry name" value="Aurora kinase A"/>
    <property type="match status" value="1"/>
</dbReference>
<dbReference type="FunFam" id="1.10.510.10:FF:000592">
    <property type="entry name" value="CAMK family protein kinase"/>
    <property type="match status" value="1"/>
</dbReference>
<dbReference type="Proteomes" id="UP000001542">
    <property type="component" value="Unassembled WGS sequence"/>
</dbReference>
<dbReference type="EC" id="2.7.11.1" evidence="1"/>
<evidence type="ECO:0000256" key="3">
    <source>
        <dbReference type="ARBA" id="ARBA00022679"/>
    </source>
</evidence>
<dbReference type="InParanoid" id="A2EZM5"/>
<dbReference type="AlphaFoldDB" id="A2EZM5"/>
<keyword evidence="5 15" id="KW-0418">Kinase</keyword>
<evidence type="ECO:0000256" key="8">
    <source>
        <dbReference type="ARBA" id="ARBA00048679"/>
    </source>
</evidence>
<dbReference type="PROSITE" id="PS00108">
    <property type="entry name" value="PROTEIN_KINASE_ST"/>
    <property type="match status" value="1"/>
</dbReference>
<dbReference type="InterPro" id="IPR030616">
    <property type="entry name" value="Aur-like"/>
</dbReference>
<dbReference type="PANTHER" id="PTHR24350">
    <property type="entry name" value="SERINE/THREONINE-PROTEIN KINASE IAL-RELATED"/>
    <property type="match status" value="1"/>
</dbReference>
<gene>
    <name evidence="15" type="ORF">TVAG_089980</name>
</gene>
<accession>A2EZM5</accession>
<keyword evidence="4 10" id="KW-0547">Nucleotide-binding</keyword>
<dbReference type="GO" id="GO:0004674">
    <property type="term" value="F:protein serine/threonine kinase activity"/>
    <property type="evidence" value="ECO:0000318"/>
    <property type="project" value="GO_Central"/>
</dbReference>
<feature type="cross-link" description="Glycyl lysine isopeptide (Lys-Gly) (interchain with G-Cter in SUMO2)" evidence="11">
    <location>
        <position position="134"/>
    </location>
</feature>
<evidence type="ECO:0000256" key="7">
    <source>
        <dbReference type="ARBA" id="ARBA00047899"/>
    </source>
</evidence>
<keyword evidence="16" id="KW-1185">Reference proteome</keyword>
<dbReference type="PROSITE" id="PS00107">
    <property type="entry name" value="PROTEIN_KINASE_ATP"/>
    <property type="match status" value="1"/>
</dbReference>
<evidence type="ECO:0000313" key="15">
    <source>
        <dbReference type="EMBL" id="EAY01863.1"/>
    </source>
</evidence>
<organism evidence="15 16">
    <name type="scientific">Trichomonas vaginalis (strain ATCC PRA-98 / G3)</name>
    <dbReference type="NCBI Taxonomy" id="412133"/>
    <lineage>
        <taxon>Eukaryota</taxon>
        <taxon>Metamonada</taxon>
        <taxon>Parabasalia</taxon>
        <taxon>Trichomonadida</taxon>
        <taxon>Trichomonadidae</taxon>
        <taxon>Trichomonas</taxon>
    </lineage>
</organism>
<feature type="active site" description="Proton acceptor" evidence="9">
    <location>
        <position position="132"/>
    </location>
</feature>
<dbReference type="VEuPathDB" id="TrichDB:TVAG_089980"/>
<comment type="catalytic activity">
    <reaction evidence="8">
        <text>L-seryl-[protein] + ATP = O-phospho-L-seryl-[protein] + ADP + H(+)</text>
        <dbReference type="Rhea" id="RHEA:17989"/>
        <dbReference type="Rhea" id="RHEA-COMP:9863"/>
        <dbReference type="Rhea" id="RHEA-COMP:11604"/>
        <dbReference type="ChEBI" id="CHEBI:15378"/>
        <dbReference type="ChEBI" id="CHEBI:29999"/>
        <dbReference type="ChEBI" id="CHEBI:30616"/>
        <dbReference type="ChEBI" id="CHEBI:83421"/>
        <dbReference type="ChEBI" id="CHEBI:456216"/>
        <dbReference type="EC" id="2.7.11.1"/>
    </reaction>
</comment>
<evidence type="ECO:0000256" key="11">
    <source>
        <dbReference type="PIRSR" id="PIRSR630616-3"/>
    </source>
</evidence>
<evidence type="ECO:0000256" key="10">
    <source>
        <dbReference type="PIRSR" id="PIRSR630616-2"/>
    </source>
</evidence>
<proteinExistence type="inferred from homology"/>
<dbReference type="VEuPathDB" id="TrichDB:TVAGG3_0186210"/>
<dbReference type="InterPro" id="IPR000719">
    <property type="entry name" value="Prot_kinase_dom"/>
</dbReference>
<feature type="binding site" evidence="10">
    <location>
        <position position="150"/>
    </location>
    <ligand>
        <name>ATP</name>
        <dbReference type="ChEBI" id="CHEBI:30616"/>
    </ligand>
</feature>
<evidence type="ECO:0000256" key="13">
    <source>
        <dbReference type="RuleBase" id="RU000304"/>
    </source>
</evidence>
<evidence type="ECO:0000256" key="9">
    <source>
        <dbReference type="PIRSR" id="PIRSR630616-1"/>
    </source>
</evidence>
<name>A2EZM5_TRIV3</name>
<evidence type="ECO:0000256" key="12">
    <source>
        <dbReference type="PROSITE-ProRule" id="PRU10141"/>
    </source>
</evidence>
<dbReference type="PROSITE" id="PS50011">
    <property type="entry name" value="PROTEIN_KINASE_DOM"/>
    <property type="match status" value="1"/>
</dbReference>
<dbReference type="InterPro" id="IPR008271">
    <property type="entry name" value="Ser/Thr_kinase_AS"/>
</dbReference>
<dbReference type="RefSeq" id="XP_001314407.1">
    <property type="nucleotide sequence ID" value="XM_001314388.1"/>
</dbReference>
<dbReference type="Gene3D" id="1.10.510.10">
    <property type="entry name" value="Transferase(Phosphotransferase) domain 1"/>
    <property type="match status" value="1"/>
</dbReference>
<dbReference type="Pfam" id="PF00069">
    <property type="entry name" value="Pkinase"/>
    <property type="match status" value="1"/>
</dbReference>
<evidence type="ECO:0000259" key="14">
    <source>
        <dbReference type="PROSITE" id="PS50011"/>
    </source>
</evidence>
<dbReference type="InterPro" id="IPR017441">
    <property type="entry name" value="Protein_kinase_ATP_BS"/>
</dbReference>
<dbReference type="SMART" id="SM00220">
    <property type="entry name" value="S_TKc"/>
    <property type="match status" value="1"/>
</dbReference>